<dbReference type="InterPro" id="IPR002164">
    <property type="entry name" value="NAP_family"/>
</dbReference>
<name>A0ABN8XM94_RANTA</name>
<dbReference type="PANTHER" id="PTHR11875">
    <property type="entry name" value="TESTIS-SPECIFIC Y-ENCODED PROTEIN"/>
    <property type="match status" value="1"/>
</dbReference>
<comment type="similarity">
    <text evidence="1 2">Belongs to the nucleosome assembly protein (NAP) family.</text>
</comment>
<evidence type="ECO:0000313" key="4">
    <source>
        <dbReference type="Proteomes" id="UP001176941"/>
    </source>
</evidence>
<proteinExistence type="inferred from homology"/>
<accession>A0ABN8XM94</accession>
<dbReference type="InterPro" id="IPR037231">
    <property type="entry name" value="NAP-like_sf"/>
</dbReference>
<protein>
    <submittedName>
        <fullName evidence="3">Uncharacterized protein</fullName>
    </submittedName>
</protein>
<evidence type="ECO:0000313" key="3">
    <source>
        <dbReference type="EMBL" id="CAI9149705.1"/>
    </source>
</evidence>
<keyword evidence="4" id="KW-1185">Reference proteome</keyword>
<evidence type="ECO:0000256" key="1">
    <source>
        <dbReference type="ARBA" id="ARBA00009947"/>
    </source>
</evidence>
<dbReference type="Pfam" id="PF00956">
    <property type="entry name" value="NAP"/>
    <property type="match status" value="1"/>
</dbReference>
<dbReference type="Proteomes" id="UP001176941">
    <property type="component" value="Unassembled WGS sequence"/>
</dbReference>
<evidence type="ECO:0000256" key="2">
    <source>
        <dbReference type="RuleBase" id="RU003876"/>
    </source>
</evidence>
<sequence length="106" mass="12841">MSRMMTSQDRDMLHFMTNLKVEELRHPTHHCTITLSFRRNRYLQNEVVVKEYLVYITGYRASHSTPIQWHQGFERKAYRRRHHDSSVNFFNWLSDHNFAGSDQIAE</sequence>
<gene>
    <name evidence="3" type="ORF">MRATA1EN1_LOCUS31323</name>
</gene>
<dbReference type="Gene3D" id="3.30.1120.90">
    <property type="entry name" value="Nucleosome assembly protein"/>
    <property type="match status" value="1"/>
</dbReference>
<organism evidence="3 4">
    <name type="scientific">Rangifer tarandus platyrhynchus</name>
    <name type="common">Svalbard reindeer</name>
    <dbReference type="NCBI Taxonomy" id="3082113"/>
    <lineage>
        <taxon>Eukaryota</taxon>
        <taxon>Metazoa</taxon>
        <taxon>Chordata</taxon>
        <taxon>Craniata</taxon>
        <taxon>Vertebrata</taxon>
        <taxon>Euteleostomi</taxon>
        <taxon>Mammalia</taxon>
        <taxon>Eutheria</taxon>
        <taxon>Laurasiatheria</taxon>
        <taxon>Artiodactyla</taxon>
        <taxon>Ruminantia</taxon>
        <taxon>Pecora</taxon>
        <taxon>Cervidae</taxon>
        <taxon>Odocoileinae</taxon>
        <taxon>Rangifer</taxon>
    </lineage>
</organism>
<dbReference type="SUPFAM" id="SSF143113">
    <property type="entry name" value="NAP-like"/>
    <property type="match status" value="1"/>
</dbReference>
<dbReference type="EMBL" id="CATKSN020000540">
    <property type="protein sequence ID" value="CAI9149705.1"/>
    <property type="molecule type" value="Genomic_DNA"/>
</dbReference>
<comment type="caution">
    <text evidence="3">The sequence shown here is derived from an EMBL/GenBank/DDBJ whole genome shotgun (WGS) entry which is preliminary data.</text>
</comment>
<reference evidence="3" key="1">
    <citation type="submission" date="2023-04" db="EMBL/GenBank/DDBJ databases">
        <authorList>
            <consortium name="ELIXIR-Norway"/>
        </authorList>
    </citation>
    <scope>NUCLEOTIDE SEQUENCE [LARGE SCALE GENOMIC DNA]</scope>
</reference>
<feature type="non-terminal residue" evidence="3">
    <location>
        <position position="106"/>
    </location>
</feature>